<dbReference type="AlphaFoldDB" id="A0A9Q3QAV7"/>
<accession>A0A9Q3QAV7</accession>
<feature type="coiled-coil region" evidence="1">
    <location>
        <begin position="69"/>
        <end position="107"/>
    </location>
</feature>
<feature type="region of interest" description="Disordered" evidence="2">
    <location>
        <begin position="118"/>
        <end position="147"/>
    </location>
</feature>
<comment type="caution">
    <text evidence="3">The sequence shown here is derived from an EMBL/GenBank/DDBJ whole genome shotgun (WGS) entry which is preliminary data.</text>
</comment>
<protein>
    <submittedName>
        <fullName evidence="3">Uncharacterized protein</fullName>
    </submittedName>
</protein>
<name>A0A9Q3QAV7_9BASI</name>
<evidence type="ECO:0000313" key="3">
    <source>
        <dbReference type="EMBL" id="MBW0592356.1"/>
    </source>
</evidence>
<evidence type="ECO:0000313" key="4">
    <source>
        <dbReference type="Proteomes" id="UP000765509"/>
    </source>
</evidence>
<proteinExistence type="predicted"/>
<reference evidence="3" key="1">
    <citation type="submission" date="2021-03" db="EMBL/GenBank/DDBJ databases">
        <title>Draft genome sequence of rust myrtle Austropuccinia psidii MF-1, a brazilian biotype.</title>
        <authorList>
            <person name="Quecine M.C."/>
            <person name="Pachon D.M.R."/>
            <person name="Bonatelli M.L."/>
            <person name="Correr F.H."/>
            <person name="Franceschini L.M."/>
            <person name="Leite T.F."/>
            <person name="Margarido G.R.A."/>
            <person name="Almeida C.A."/>
            <person name="Ferrarezi J.A."/>
            <person name="Labate C.A."/>
        </authorList>
    </citation>
    <scope>NUCLEOTIDE SEQUENCE</scope>
    <source>
        <strain evidence="3">MF-1</strain>
    </source>
</reference>
<evidence type="ECO:0000256" key="2">
    <source>
        <dbReference type="SAM" id="MobiDB-lite"/>
    </source>
</evidence>
<organism evidence="3 4">
    <name type="scientific">Austropuccinia psidii MF-1</name>
    <dbReference type="NCBI Taxonomy" id="1389203"/>
    <lineage>
        <taxon>Eukaryota</taxon>
        <taxon>Fungi</taxon>
        <taxon>Dikarya</taxon>
        <taxon>Basidiomycota</taxon>
        <taxon>Pucciniomycotina</taxon>
        <taxon>Pucciniomycetes</taxon>
        <taxon>Pucciniales</taxon>
        <taxon>Sphaerophragmiaceae</taxon>
        <taxon>Austropuccinia</taxon>
    </lineage>
</organism>
<evidence type="ECO:0000256" key="1">
    <source>
        <dbReference type="SAM" id="Coils"/>
    </source>
</evidence>
<sequence length="257" mass="30135">MINDNVIVRAEDGGYLIPPMKILKKYIEQELEARVLVTKRLSPPRIAEHKKSKNKERRVQFKQEVFPGMQEALKKMKELTRTLKEQKEEVKEEAPAENEDVKQLMDQLNELTNVATPKKKIISKPQSNNQEFRPRDNVSPPPNRSVPYVPAQNVPKFAVKCYYCIEEGHAVGRCSEIVEDQNKKWAIRRGFNYLYPNWERVPNDGKFPPKYLVREFQKEAEELKRKLEEKTKGEEQKKKEKPAAFISMVNWGNWEAP</sequence>
<gene>
    <name evidence="3" type="ORF">O181_132071</name>
</gene>
<dbReference type="Proteomes" id="UP000765509">
    <property type="component" value="Unassembled WGS sequence"/>
</dbReference>
<keyword evidence="4" id="KW-1185">Reference proteome</keyword>
<keyword evidence="1" id="KW-0175">Coiled coil</keyword>
<feature type="coiled-coil region" evidence="1">
    <location>
        <begin position="213"/>
        <end position="240"/>
    </location>
</feature>
<dbReference type="EMBL" id="AVOT02147936">
    <property type="protein sequence ID" value="MBW0592356.1"/>
    <property type="molecule type" value="Genomic_DNA"/>
</dbReference>
<dbReference type="OrthoDB" id="1431520at2759"/>